<name>A0A8D9UHC9_9CAUD</name>
<accession>A0A8D9UHC9</accession>
<organism evidence="1">
    <name type="scientific">Siphoviridae sp. ctoNj20</name>
    <dbReference type="NCBI Taxonomy" id="2826085"/>
    <lineage>
        <taxon>Viruses</taxon>
        <taxon>Duplodnaviria</taxon>
        <taxon>Heunggongvirae</taxon>
        <taxon>Uroviricota</taxon>
        <taxon>Caudoviricetes</taxon>
    </lineage>
</organism>
<dbReference type="Pfam" id="PF05037">
    <property type="entry name" value="DUF669"/>
    <property type="match status" value="1"/>
</dbReference>
<evidence type="ECO:0000313" key="1">
    <source>
        <dbReference type="EMBL" id="DAD55391.1"/>
    </source>
</evidence>
<dbReference type="InterPro" id="IPR007731">
    <property type="entry name" value="DUF669"/>
</dbReference>
<dbReference type="EMBL" id="BK014724">
    <property type="protein sequence ID" value="DAD55391.1"/>
    <property type="molecule type" value="Genomic_DNA"/>
</dbReference>
<protein>
    <submittedName>
        <fullName evidence="1">Uncharacterized protein</fullName>
    </submittedName>
</protein>
<reference evidence="1" key="1">
    <citation type="journal article" date="2021" name="Proc. Natl. Acad. Sci. U.S.A.">
        <title>A Catalog of Tens of Thousands of Viruses from Human Metagenomes Reveals Hidden Associations with Chronic Diseases.</title>
        <authorList>
            <person name="Tisza M.J."/>
            <person name="Buck C.B."/>
        </authorList>
    </citation>
    <scope>NUCLEOTIDE SEQUENCE</scope>
    <source>
        <strain evidence="1">CtoNj20</strain>
    </source>
</reference>
<proteinExistence type="predicted"/>
<sequence length="119" mass="13420">MLNLDFSSVPSREPLEEGIYCLTIAKVEETTSSTGNPMLKVEYDVNGIDGNRKLWDNYVLIDKCMWKIKELFDALGIDTSEVVEMDVTELVGLQVNAKVIQEEYNGDTVNRVKKIYPAA</sequence>